<dbReference type="OrthoDB" id="2974652at2759"/>
<dbReference type="AlphaFoldDB" id="A0A4S4L9V9"/>
<proteinExistence type="predicted"/>
<evidence type="ECO:0000313" key="1">
    <source>
        <dbReference type="EMBL" id="THH07841.1"/>
    </source>
</evidence>
<comment type="caution">
    <text evidence="1">The sequence shown here is derived from an EMBL/GenBank/DDBJ whole genome shotgun (WGS) entry which is preliminary data.</text>
</comment>
<accession>A0A4S4L9V9</accession>
<evidence type="ECO:0000313" key="2">
    <source>
        <dbReference type="Proteomes" id="UP000310158"/>
    </source>
</evidence>
<name>A0A4S4L9V9_9AGAM</name>
<reference evidence="1 2" key="1">
    <citation type="submission" date="2019-02" db="EMBL/GenBank/DDBJ databases">
        <title>Genome sequencing of the rare red list fungi Bondarzewia mesenterica.</title>
        <authorList>
            <person name="Buettner E."/>
            <person name="Kellner H."/>
        </authorList>
    </citation>
    <scope>NUCLEOTIDE SEQUENCE [LARGE SCALE GENOMIC DNA]</scope>
    <source>
        <strain evidence="1 2">DSM 108281</strain>
    </source>
</reference>
<keyword evidence="2" id="KW-1185">Reference proteome</keyword>
<sequence length="178" mass="20012">MNNNASEFKCLKGLRLYAKREGRVLSVMCRSCLYRDSLLDQTCKQKTNNFPILIVVILPEGGNDIYSAVKPFGDVTMQYYANVVLNLKLNFKLGDINTIPDAKSASILYDPSNPTIVMGKSPNSFALLRTTPNMMPDRFTWTFLELESDNSFTTMLLLDIDLYVFIAADALFLPSFPA</sequence>
<organism evidence="1 2">
    <name type="scientific">Bondarzewia mesenterica</name>
    <dbReference type="NCBI Taxonomy" id="1095465"/>
    <lineage>
        <taxon>Eukaryota</taxon>
        <taxon>Fungi</taxon>
        <taxon>Dikarya</taxon>
        <taxon>Basidiomycota</taxon>
        <taxon>Agaricomycotina</taxon>
        <taxon>Agaricomycetes</taxon>
        <taxon>Russulales</taxon>
        <taxon>Bondarzewiaceae</taxon>
        <taxon>Bondarzewia</taxon>
    </lineage>
</organism>
<gene>
    <name evidence="1" type="ORF">EW146_g9189</name>
</gene>
<dbReference type="Proteomes" id="UP000310158">
    <property type="component" value="Unassembled WGS sequence"/>
</dbReference>
<protein>
    <submittedName>
        <fullName evidence="1">Uncharacterized protein</fullName>
    </submittedName>
</protein>
<dbReference type="EMBL" id="SGPL01000745">
    <property type="protein sequence ID" value="THH07841.1"/>
    <property type="molecule type" value="Genomic_DNA"/>
</dbReference>